<dbReference type="CDD" id="cd06173">
    <property type="entry name" value="MFS_MefA_like"/>
    <property type="match status" value="1"/>
</dbReference>
<evidence type="ECO:0000256" key="4">
    <source>
        <dbReference type="ARBA" id="ARBA00022989"/>
    </source>
</evidence>
<sequence length="419" mass="44291">MTTRDSVFHYPAFVRFCMGDIATQLGTAIVIIIIPLIAITFLDATPFEVGLLAASERLPFIMFSLIAGVSADKWERRAMLFCANFLRVVLLLIIMFIVWSGALSVITLAAMVFIVGAANVYFEVAYWTYTPALVPGRLIAKGNGALAAIAGAAELAGPAVGGMLLKIAGIPGALLVNSLLFLVGSGMILTVPRNKPAPPEGARLSGLSQIKLGIHTLFHSPPLRRLVITGAVWNLFACAATPQIMVYLTRTLGLTTTHVGVILGLQGLGGLIGALCAGKASERLGHGRSIMVGGVIYSLFTLAICTVTHAAPRDQGLLGVFLFCAGWGSSIGVVNIISLRQLVSPEYLLGRINASFRFITWGIMPPAALLGGTLSQLINSRFVIISACLLGLAVIVCSYRRSTAILCVEAAPERLSENS</sequence>
<dbReference type="InterPro" id="IPR036259">
    <property type="entry name" value="MFS_trans_sf"/>
</dbReference>
<feature type="transmembrane region" description="Helical" evidence="6">
    <location>
        <begin position="358"/>
        <end position="376"/>
    </location>
</feature>
<feature type="transmembrane region" description="Helical" evidence="6">
    <location>
        <begin position="105"/>
        <end position="124"/>
    </location>
</feature>
<dbReference type="SUPFAM" id="SSF103473">
    <property type="entry name" value="MFS general substrate transporter"/>
    <property type="match status" value="1"/>
</dbReference>
<evidence type="ECO:0000256" key="3">
    <source>
        <dbReference type="ARBA" id="ARBA00022692"/>
    </source>
</evidence>
<dbReference type="AlphaFoldDB" id="A0A2N5EDN6"/>
<dbReference type="PANTHER" id="PTHR23513">
    <property type="entry name" value="INTEGRAL MEMBRANE EFFLUX PROTEIN-RELATED"/>
    <property type="match status" value="1"/>
</dbReference>
<feature type="transmembrane region" description="Helical" evidence="6">
    <location>
        <begin position="21"/>
        <end position="42"/>
    </location>
</feature>
<dbReference type="Pfam" id="PF07690">
    <property type="entry name" value="MFS_1"/>
    <property type="match status" value="1"/>
</dbReference>
<feature type="transmembrane region" description="Helical" evidence="6">
    <location>
        <begin position="259"/>
        <end position="278"/>
    </location>
</feature>
<gene>
    <name evidence="8" type="ORF">CYR55_05065</name>
</gene>
<comment type="subcellular location">
    <subcellularLocation>
        <location evidence="1">Cell membrane</location>
        <topology evidence="1">Multi-pass membrane protein</topology>
    </subcellularLocation>
</comment>
<dbReference type="InterPro" id="IPR020846">
    <property type="entry name" value="MFS_dom"/>
</dbReference>
<organism evidence="8 9">
    <name type="scientific">Chimaeribacter californicus</name>
    <dbReference type="NCBI Taxonomy" id="2060067"/>
    <lineage>
        <taxon>Bacteria</taxon>
        <taxon>Pseudomonadati</taxon>
        <taxon>Pseudomonadota</taxon>
        <taxon>Gammaproteobacteria</taxon>
        <taxon>Enterobacterales</taxon>
        <taxon>Yersiniaceae</taxon>
        <taxon>Chimaeribacter</taxon>
    </lineage>
</organism>
<feature type="transmembrane region" description="Helical" evidence="6">
    <location>
        <begin position="382"/>
        <end position="399"/>
    </location>
</feature>
<evidence type="ECO:0000259" key="7">
    <source>
        <dbReference type="PROSITE" id="PS50850"/>
    </source>
</evidence>
<evidence type="ECO:0000256" key="5">
    <source>
        <dbReference type="ARBA" id="ARBA00023136"/>
    </source>
</evidence>
<accession>A0A2N5EDN6</accession>
<evidence type="ECO:0000313" key="8">
    <source>
        <dbReference type="EMBL" id="PLR40655.1"/>
    </source>
</evidence>
<feature type="transmembrane region" description="Helical" evidence="6">
    <location>
        <begin position="317"/>
        <end position="337"/>
    </location>
</feature>
<feature type="transmembrane region" description="Helical" evidence="6">
    <location>
        <begin position="54"/>
        <end position="71"/>
    </location>
</feature>
<feature type="domain" description="Major facilitator superfamily (MFS) profile" evidence="7">
    <location>
        <begin position="12"/>
        <end position="419"/>
    </location>
</feature>
<keyword evidence="5 6" id="KW-0472">Membrane</keyword>
<name>A0A2N5EDN6_9GAMM</name>
<evidence type="ECO:0000256" key="2">
    <source>
        <dbReference type="ARBA" id="ARBA00022475"/>
    </source>
</evidence>
<dbReference type="PROSITE" id="PS50850">
    <property type="entry name" value="MFS"/>
    <property type="match status" value="1"/>
</dbReference>
<evidence type="ECO:0000256" key="1">
    <source>
        <dbReference type="ARBA" id="ARBA00004651"/>
    </source>
</evidence>
<keyword evidence="3 6" id="KW-0812">Transmembrane</keyword>
<keyword evidence="2" id="KW-1003">Cell membrane</keyword>
<feature type="transmembrane region" description="Helical" evidence="6">
    <location>
        <begin position="170"/>
        <end position="191"/>
    </location>
</feature>
<dbReference type="EMBL" id="PJZF01000003">
    <property type="protein sequence ID" value="PLR40655.1"/>
    <property type="molecule type" value="Genomic_DNA"/>
</dbReference>
<proteinExistence type="predicted"/>
<protein>
    <submittedName>
        <fullName evidence="8">MFS transporter</fullName>
    </submittedName>
</protein>
<dbReference type="PANTHER" id="PTHR23513:SF6">
    <property type="entry name" value="MAJOR FACILITATOR SUPERFAMILY ASSOCIATED DOMAIN-CONTAINING PROTEIN"/>
    <property type="match status" value="1"/>
</dbReference>
<keyword evidence="4 6" id="KW-1133">Transmembrane helix</keyword>
<dbReference type="GO" id="GO:0022857">
    <property type="term" value="F:transmembrane transporter activity"/>
    <property type="evidence" value="ECO:0007669"/>
    <property type="project" value="InterPro"/>
</dbReference>
<dbReference type="InterPro" id="IPR011701">
    <property type="entry name" value="MFS"/>
</dbReference>
<dbReference type="Gene3D" id="1.20.1250.20">
    <property type="entry name" value="MFS general substrate transporter like domains"/>
    <property type="match status" value="1"/>
</dbReference>
<dbReference type="Proteomes" id="UP000234240">
    <property type="component" value="Unassembled WGS sequence"/>
</dbReference>
<evidence type="ECO:0000256" key="6">
    <source>
        <dbReference type="SAM" id="Phobius"/>
    </source>
</evidence>
<reference evidence="8 9" key="1">
    <citation type="submission" date="2017-12" db="EMBL/GenBank/DDBJ databases">
        <title>Characterization of six clinical isolates of Enterochimera gen. nov., a novel genus of the Yersiniaciae family and the three species Enterochimera arupensis sp. nov., Enterochimera coloradensis sp. nov, and Enterochimera californica sp. nov.</title>
        <authorList>
            <person name="Rossi A."/>
            <person name="Fisher M."/>
        </authorList>
    </citation>
    <scope>NUCLEOTIDE SEQUENCE [LARGE SCALE GENOMIC DNA]</scope>
    <source>
        <strain evidence="9">2015-Iso6</strain>
    </source>
</reference>
<feature type="transmembrane region" description="Helical" evidence="6">
    <location>
        <begin position="226"/>
        <end position="247"/>
    </location>
</feature>
<evidence type="ECO:0000313" key="9">
    <source>
        <dbReference type="Proteomes" id="UP000234240"/>
    </source>
</evidence>
<feature type="transmembrane region" description="Helical" evidence="6">
    <location>
        <begin position="290"/>
        <end position="311"/>
    </location>
</feature>
<keyword evidence="9" id="KW-1185">Reference proteome</keyword>
<dbReference type="GO" id="GO:0005886">
    <property type="term" value="C:plasma membrane"/>
    <property type="evidence" value="ECO:0007669"/>
    <property type="project" value="UniProtKB-SubCell"/>
</dbReference>
<dbReference type="OrthoDB" id="9803968at2"/>
<feature type="transmembrane region" description="Helical" evidence="6">
    <location>
        <begin position="78"/>
        <end position="99"/>
    </location>
</feature>
<feature type="transmembrane region" description="Helical" evidence="6">
    <location>
        <begin position="145"/>
        <end position="164"/>
    </location>
</feature>
<comment type="caution">
    <text evidence="8">The sequence shown here is derived from an EMBL/GenBank/DDBJ whole genome shotgun (WGS) entry which is preliminary data.</text>
</comment>